<evidence type="ECO:0000313" key="3">
    <source>
        <dbReference type="EMBL" id="KJY60361.1"/>
    </source>
</evidence>
<comment type="caution">
    <text evidence="3">The sequence shown here is derived from an EMBL/GenBank/DDBJ whole genome shotgun (WGS) entry which is preliminary data.</text>
</comment>
<protein>
    <submittedName>
        <fullName evidence="3">D-ala, D-ala ligase</fullName>
    </submittedName>
</protein>
<dbReference type="GO" id="GO:0016874">
    <property type="term" value="F:ligase activity"/>
    <property type="evidence" value="ECO:0007669"/>
    <property type="project" value="UniProtKB-KW"/>
</dbReference>
<keyword evidence="4" id="KW-1185">Reference proteome</keyword>
<dbReference type="EMBL" id="JXLG01000009">
    <property type="protein sequence ID" value="KJY60361.1"/>
    <property type="molecule type" value="Genomic_DNA"/>
</dbReference>
<sequence>MSQDSHMTRREYRRKYADKQQEVPNQSAENKLSEQDTASTTRTEYSYLKLNFWEIFSDRPYVAVAIVVLAIFFVMAKLWWLLAILAVIVAVGIFIIGHSHHPDRVLSLEFKMKASRKLNMLRALQFGGSVLMFLATYMKKVVTVNFPAAGSTDGLQVIRGILSNRGGVYGQQGSYLLSLLNTFTGGQLWGKYRYATNSAQMMNSGAGRLIIMWVLLLMIAPAFCVLAQFFREPYSRNTALVASIVATVSFVLTPHLLSKWIVEYAMENRMANEQAKAAISIGPMAYVAMLCAVLVLVISIYRAIKRDHFE</sequence>
<keyword evidence="2" id="KW-0472">Membrane</keyword>
<feature type="transmembrane region" description="Helical" evidence="2">
    <location>
        <begin position="52"/>
        <end position="72"/>
    </location>
</feature>
<reference evidence="3 4" key="1">
    <citation type="submission" date="2015-01" db="EMBL/GenBank/DDBJ databases">
        <title>Comparative genomics of the lactic acid bacteria isolated from the honey bee gut.</title>
        <authorList>
            <person name="Ellegaard K.M."/>
            <person name="Tamarit D."/>
            <person name="Javelind E."/>
            <person name="Olofsson T."/>
            <person name="Andersson S.G."/>
            <person name="Vasquez A."/>
        </authorList>
    </citation>
    <scope>NUCLEOTIDE SEQUENCE [LARGE SCALE GENOMIC DNA]</scope>
    <source>
        <strain evidence="3 4">Hma11</strain>
    </source>
</reference>
<proteinExistence type="predicted"/>
<dbReference type="Proteomes" id="UP000033682">
    <property type="component" value="Unassembled WGS sequence"/>
</dbReference>
<feature type="compositionally biased region" description="Polar residues" evidence="1">
    <location>
        <begin position="22"/>
        <end position="37"/>
    </location>
</feature>
<gene>
    <name evidence="3" type="ORF">JF72_13090</name>
</gene>
<name>A0A0F4LRU7_9LACO</name>
<dbReference type="STRING" id="303541.JF72_13090"/>
<keyword evidence="2" id="KW-1133">Transmembrane helix</keyword>
<evidence type="ECO:0000256" key="2">
    <source>
        <dbReference type="SAM" id="Phobius"/>
    </source>
</evidence>
<feature type="transmembrane region" description="Helical" evidence="2">
    <location>
        <begin position="237"/>
        <end position="257"/>
    </location>
</feature>
<accession>A0A0F4LRU7</accession>
<keyword evidence="2" id="KW-0812">Transmembrane</keyword>
<feature type="transmembrane region" description="Helical" evidence="2">
    <location>
        <begin position="118"/>
        <end position="138"/>
    </location>
</feature>
<dbReference type="PATRIC" id="fig|303541.3.peg.1478"/>
<organism evidence="3 4">
    <name type="scientific">Lactobacillus apis</name>
    <dbReference type="NCBI Taxonomy" id="303541"/>
    <lineage>
        <taxon>Bacteria</taxon>
        <taxon>Bacillati</taxon>
        <taxon>Bacillota</taxon>
        <taxon>Bacilli</taxon>
        <taxon>Lactobacillales</taxon>
        <taxon>Lactobacillaceae</taxon>
        <taxon>Lactobacillus</taxon>
    </lineage>
</organism>
<feature type="region of interest" description="Disordered" evidence="1">
    <location>
        <begin position="1"/>
        <end position="37"/>
    </location>
</feature>
<feature type="compositionally biased region" description="Basic and acidic residues" evidence="1">
    <location>
        <begin position="1"/>
        <end position="21"/>
    </location>
</feature>
<evidence type="ECO:0000256" key="1">
    <source>
        <dbReference type="SAM" id="MobiDB-lite"/>
    </source>
</evidence>
<feature type="transmembrane region" description="Helical" evidence="2">
    <location>
        <begin position="277"/>
        <end position="301"/>
    </location>
</feature>
<keyword evidence="3" id="KW-0436">Ligase</keyword>
<dbReference type="RefSeq" id="WP_046307875.1">
    <property type="nucleotide sequence ID" value="NZ_KQ034000.1"/>
</dbReference>
<feature type="transmembrane region" description="Helical" evidence="2">
    <location>
        <begin position="210"/>
        <end position="230"/>
    </location>
</feature>
<feature type="transmembrane region" description="Helical" evidence="2">
    <location>
        <begin position="78"/>
        <end position="97"/>
    </location>
</feature>
<dbReference type="AlphaFoldDB" id="A0A0F4LRU7"/>
<dbReference type="HOGENOM" id="CLU_073813_0_0_9"/>
<evidence type="ECO:0000313" key="4">
    <source>
        <dbReference type="Proteomes" id="UP000033682"/>
    </source>
</evidence>